<evidence type="ECO:0000313" key="4">
    <source>
        <dbReference type="EMBL" id="KAE9233001.1"/>
    </source>
</evidence>
<evidence type="ECO:0000313" key="7">
    <source>
        <dbReference type="Proteomes" id="UP000440367"/>
    </source>
</evidence>
<dbReference type="EMBL" id="QXFX01000054">
    <property type="protein sequence ID" value="KAE9135528.1"/>
    <property type="molecule type" value="Genomic_DNA"/>
</dbReference>
<proteinExistence type="predicted"/>
<protein>
    <submittedName>
        <fullName evidence="2">Uncharacterized protein</fullName>
    </submittedName>
</protein>
<dbReference type="Proteomes" id="UP000488956">
    <property type="component" value="Unassembled WGS sequence"/>
</dbReference>
<dbReference type="Proteomes" id="UP000440367">
    <property type="component" value="Unassembled WGS sequence"/>
</dbReference>
<evidence type="ECO:0000313" key="6">
    <source>
        <dbReference type="Proteomes" id="UP000433483"/>
    </source>
</evidence>
<dbReference type="Proteomes" id="UP000460718">
    <property type="component" value="Unassembled WGS sequence"/>
</dbReference>
<accession>A0A6A3MCS9</accession>
<dbReference type="AlphaFoldDB" id="A0A6A3MCS9"/>
<comment type="caution">
    <text evidence="2">The sequence shown here is derived from an EMBL/GenBank/DDBJ whole genome shotgun (WGS) entry which is preliminary data.</text>
</comment>
<reference evidence="8 9" key="1">
    <citation type="submission" date="2018-09" db="EMBL/GenBank/DDBJ databases">
        <title>Genomic investigation of the strawberry pathogen Phytophthora fragariae indicates pathogenicity is determined by transcriptional variation in three key races.</title>
        <authorList>
            <person name="Adams T.M."/>
            <person name="Armitage A.D."/>
            <person name="Sobczyk M.K."/>
            <person name="Bates H.J."/>
            <person name="Dunwell J.M."/>
            <person name="Nellist C.F."/>
            <person name="Harrison R.J."/>
        </authorList>
    </citation>
    <scope>NUCLEOTIDE SEQUENCE [LARGE SCALE GENOMIC DNA]</scope>
    <source>
        <strain evidence="5 7">BC-1</strain>
        <strain evidence="4 6">NOV-27</strain>
        <strain evidence="3 9">ONT-3</strain>
        <strain evidence="2 8">SCRP245</strain>
    </source>
</reference>
<keyword evidence="1" id="KW-0732">Signal</keyword>
<evidence type="ECO:0000256" key="1">
    <source>
        <dbReference type="SAM" id="SignalP"/>
    </source>
</evidence>
<dbReference type="EMBL" id="QXGD01000077">
    <property type="protein sequence ID" value="KAE9254430.1"/>
    <property type="molecule type" value="Genomic_DNA"/>
</dbReference>
<keyword evidence="6" id="KW-1185">Reference proteome</keyword>
<name>A0A6A3MCS9_9STRA</name>
<dbReference type="EMBL" id="QXFW01000057">
    <property type="protein sequence ID" value="KAE9027610.1"/>
    <property type="molecule type" value="Genomic_DNA"/>
</dbReference>
<gene>
    <name evidence="5" type="ORF">PF002_g2875</name>
    <name evidence="4" type="ORF">PF005_g2500</name>
    <name evidence="3" type="ORF">PF010_g2056</name>
    <name evidence="2" type="ORF">PF011_g1963</name>
</gene>
<dbReference type="Proteomes" id="UP000433483">
    <property type="component" value="Unassembled WGS sequence"/>
</dbReference>
<feature type="signal peptide" evidence="1">
    <location>
        <begin position="1"/>
        <end position="25"/>
    </location>
</feature>
<evidence type="ECO:0000313" key="3">
    <source>
        <dbReference type="EMBL" id="KAE9135528.1"/>
    </source>
</evidence>
<sequence>MSPWIWYSRGRWTSHSPCWCLGTASLHVLFFTRRVQDASCAPVHGGVYEANHYCAYS</sequence>
<organism evidence="2 8">
    <name type="scientific">Phytophthora fragariae</name>
    <dbReference type="NCBI Taxonomy" id="53985"/>
    <lineage>
        <taxon>Eukaryota</taxon>
        <taxon>Sar</taxon>
        <taxon>Stramenopiles</taxon>
        <taxon>Oomycota</taxon>
        <taxon>Peronosporomycetes</taxon>
        <taxon>Peronosporales</taxon>
        <taxon>Peronosporaceae</taxon>
        <taxon>Phytophthora</taxon>
    </lineage>
</organism>
<evidence type="ECO:0000313" key="5">
    <source>
        <dbReference type="EMBL" id="KAE9254430.1"/>
    </source>
</evidence>
<evidence type="ECO:0000313" key="8">
    <source>
        <dbReference type="Proteomes" id="UP000460718"/>
    </source>
</evidence>
<evidence type="ECO:0000313" key="2">
    <source>
        <dbReference type="EMBL" id="KAE9027610.1"/>
    </source>
</evidence>
<evidence type="ECO:0000313" key="9">
    <source>
        <dbReference type="Proteomes" id="UP000488956"/>
    </source>
</evidence>
<dbReference type="EMBL" id="QXGB01000068">
    <property type="protein sequence ID" value="KAE9233001.1"/>
    <property type="molecule type" value="Genomic_DNA"/>
</dbReference>
<feature type="chain" id="PRO_5036380133" evidence="1">
    <location>
        <begin position="26"/>
        <end position="57"/>
    </location>
</feature>